<evidence type="ECO:0000256" key="15">
    <source>
        <dbReference type="ARBA" id="ARBA00022912"/>
    </source>
</evidence>
<gene>
    <name evidence="27" type="ORF">SAMN06265360_104146</name>
</gene>
<dbReference type="InterPro" id="IPR050980">
    <property type="entry name" value="2C_sensor_his_kinase"/>
</dbReference>
<evidence type="ECO:0000256" key="13">
    <source>
        <dbReference type="ARBA" id="ARBA00022840"/>
    </source>
</evidence>
<dbReference type="SMART" id="SM00304">
    <property type="entry name" value="HAMP"/>
    <property type="match status" value="1"/>
</dbReference>
<dbReference type="InterPro" id="IPR040868">
    <property type="entry name" value="DraK_HK_N"/>
</dbReference>
<dbReference type="PROSITE" id="PS50885">
    <property type="entry name" value="HAMP"/>
    <property type="match status" value="1"/>
</dbReference>
<keyword evidence="24" id="KW-0472">Membrane</keyword>
<evidence type="ECO:0000256" key="10">
    <source>
        <dbReference type="ARBA" id="ARBA00022741"/>
    </source>
</evidence>
<keyword evidence="18" id="KW-0346">Stress response</keyword>
<dbReference type="CDD" id="cd00082">
    <property type="entry name" value="HisKA"/>
    <property type="match status" value="1"/>
</dbReference>
<keyword evidence="9 24" id="KW-0812">Transmembrane</keyword>
<evidence type="ECO:0000256" key="12">
    <source>
        <dbReference type="ARBA" id="ARBA00022801"/>
    </source>
</evidence>
<comment type="catalytic activity">
    <reaction evidence="1">
        <text>ATP + protein L-histidine = ADP + protein N-phospho-L-histidine.</text>
        <dbReference type="EC" id="2.7.13.3"/>
    </reaction>
</comment>
<comment type="cofactor">
    <cofactor evidence="3">
        <name>Mg(2+)</name>
        <dbReference type="ChEBI" id="CHEBI:18420"/>
    </cofactor>
</comment>
<organism evidence="27 28">
    <name type="scientific">Haloechinothrix alba</name>
    <dbReference type="NCBI Taxonomy" id="664784"/>
    <lineage>
        <taxon>Bacteria</taxon>
        <taxon>Bacillati</taxon>
        <taxon>Actinomycetota</taxon>
        <taxon>Actinomycetes</taxon>
        <taxon>Pseudonocardiales</taxon>
        <taxon>Pseudonocardiaceae</taxon>
        <taxon>Haloechinothrix</taxon>
    </lineage>
</organism>
<evidence type="ECO:0000256" key="18">
    <source>
        <dbReference type="ARBA" id="ARBA00023016"/>
    </source>
</evidence>
<dbReference type="InterPro" id="IPR036890">
    <property type="entry name" value="HATPase_C_sf"/>
</dbReference>
<dbReference type="InterPro" id="IPR003594">
    <property type="entry name" value="HATPase_dom"/>
</dbReference>
<evidence type="ECO:0000256" key="4">
    <source>
        <dbReference type="ARBA" id="ARBA00004651"/>
    </source>
</evidence>
<dbReference type="SUPFAM" id="SSF55874">
    <property type="entry name" value="ATPase domain of HSP90 chaperone/DNA topoisomerase II/histidine kinase"/>
    <property type="match status" value="1"/>
</dbReference>
<comment type="subcellular location">
    <subcellularLocation>
        <location evidence="4">Cell membrane</location>
        <topology evidence="4">Multi-pass membrane protein</topology>
    </subcellularLocation>
</comment>
<evidence type="ECO:0000256" key="24">
    <source>
        <dbReference type="SAM" id="Phobius"/>
    </source>
</evidence>
<evidence type="ECO:0000256" key="1">
    <source>
        <dbReference type="ARBA" id="ARBA00000085"/>
    </source>
</evidence>
<keyword evidence="11 27" id="KW-0418">Kinase</keyword>
<evidence type="ECO:0000256" key="7">
    <source>
        <dbReference type="ARBA" id="ARBA00022553"/>
    </source>
</evidence>
<dbReference type="InterPro" id="IPR004358">
    <property type="entry name" value="Sig_transdc_His_kin-like_C"/>
</dbReference>
<dbReference type="Gene3D" id="3.30.565.10">
    <property type="entry name" value="Histidine kinase-like ATPase, C-terminal domain"/>
    <property type="match status" value="1"/>
</dbReference>
<sequence length="427" mass="45736">MRRRILLAILLAVTVTAAALGIPLGVTAWELVHNITRDDLSTRAERIAASLNDRVEQGESLDLSRVRLAVRDDESLTVRLPGRPDLTYGAEHDGEQIVERVELLDSASLELAAPVGPLRARQTQVTIAVLLLAVLSVGTGTVVAGVTARRLVRPLHHVAERAARLGAGDFRPDPQRYNVPELDQVAETLDSSASALASLVHRERQLVGDVSHQLRSRLTAVQLRLDSLTMHSDSEVVEDAGAAQEQADQLAQVLDELLAAARAARESGAEPLPLSTTLPRIAEEWRAVLQADGRTLKLRIAPGLMVRATPARLREIIGVLLDNAKRHGAGPVTLSARPRDRDDTVVIQVSDTGPGIPDALVPHMFDRGVSGAGSTGVGLALARALAEADGGRLELSAQRPATFSVFLRVPKSTEIAGVDWPEKSSPR</sequence>
<keyword evidence="23" id="KW-0175">Coiled coil</keyword>
<dbReference type="InterPro" id="IPR036097">
    <property type="entry name" value="HisK_dim/P_sf"/>
</dbReference>
<dbReference type="PROSITE" id="PS50109">
    <property type="entry name" value="HIS_KIN"/>
    <property type="match status" value="1"/>
</dbReference>
<evidence type="ECO:0000256" key="21">
    <source>
        <dbReference type="ARBA" id="ARBA00040454"/>
    </source>
</evidence>
<evidence type="ECO:0000256" key="2">
    <source>
        <dbReference type="ARBA" id="ARBA00001936"/>
    </source>
</evidence>
<protein>
    <recommendedName>
        <fullName evidence="21">Signal transduction histidine-protein kinase/phosphatase MprB</fullName>
        <ecNumber evidence="5">2.7.13.3</ecNumber>
    </recommendedName>
    <alternativeName>
        <fullName evidence="22">Mycobacterial persistence regulator B</fullName>
    </alternativeName>
</protein>
<dbReference type="Pfam" id="PF02518">
    <property type="entry name" value="HATPase_c"/>
    <property type="match status" value="1"/>
</dbReference>
<evidence type="ECO:0000256" key="23">
    <source>
        <dbReference type="SAM" id="Coils"/>
    </source>
</evidence>
<dbReference type="InterPro" id="IPR003661">
    <property type="entry name" value="HisK_dim/P_dom"/>
</dbReference>
<dbReference type="InterPro" id="IPR005467">
    <property type="entry name" value="His_kinase_dom"/>
</dbReference>
<dbReference type="EC" id="2.7.13.3" evidence="5"/>
<dbReference type="PANTHER" id="PTHR44936">
    <property type="entry name" value="SENSOR PROTEIN CREC"/>
    <property type="match status" value="1"/>
</dbReference>
<dbReference type="GO" id="GO:0000155">
    <property type="term" value="F:phosphorelay sensor kinase activity"/>
    <property type="evidence" value="ECO:0007669"/>
    <property type="project" value="InterPro"/>
</dbReference>
<proteinExistence type="predicted"/>
<accession>A0A238VW51</accession>
<keyword evidence="28" id="KW-1185">Reference proteome</keyword>
<feature type="domain" description="Histidine kinase" evidence="25">
    <location>
        <begin position="209"/>
        <end position="411"/>
    </location>
</feature>
<evidence type="ECO:0000256" key="14">
    <source>
        <dbReference type="ARBA" id="ARBA00022842"/>
    </source>
</evidence>
<feature type="domain" description="HAMP" evidence="26">
    <location>
        <begin position="149"/>
        <end position="201"/>
    </location>
</feature>
<evidence type="ECO:0000256" key="22">
    <source>
        <dbReference type="ARBA" id="ARBA00041776"/>
    </source>
</evidence>
<dbReference type="OrthoDB" id="5499837at2"/>
<dbReference type="EMBL" id="FZNW01000004">
    <property type="protein sequence ID" value="SNR38562.1"/>
    <property type="molecule type" value="Genomic_DNA"/>
</dbReference>
<keyword evidence="20" id="KW-0464">Manganese</keyword>
<keyword evidence="13" id="KW-0067">ATP-binding</keyword>
<keyword evidence="8" id="KW-0808">Transferase</keyword>
<feature type="coiled-coil region" evidence="23">
    <location>
        <begin position="240"/>
        <end position="267"/>
    </location>
</feature>
<keyword evidence="15" id="KW-0904">Protein phosphatase</keyword>
<evidence type="ECO:0000256" key="6">
    <source>
        <dbReference type="ARBA" id="ARBA00022475"/>
    </source>
</evidence>
<reference evidence="28" key="1">
    <citation type="submission" date="2017-06" db="EMBL/GenBank/DDBJ databases">
        <authorList>
            <person name="Varghese N."/>
            <person name="Submissions S."/>
        </authorList>
    </citation>
    <scope>NUCLEOTIDE SEQUENCE [LARGE SCALE GENOMIC DNA]</scope>
    <source>
        <strain evidence="28">DSM 45207</strain>
    </source>
</reference>
<evidence type="ECO:0000313" key="28">
    <source>
        <dbReference type="Proteomes" id="UP000198348"/>
    </source>
</evidence>
<dbReference type="GO" id="GO:0005524">
    <property type="term" value="F:ATP binding"/>
    <property type="evidence" value="ECO:0007669"/>
    <property type="project" value="UniProtKB-KW"/>
</dbReference>
<keyword evidence="10" id="KW-0547">Nucleotide-binding</keyword>
<dbReference type="GO" id="GO:0005886">
    <property type="term" value="C:plasma membrane"/>
    <property type="evidence" value="ECO:0007669"/>
    <property type="project" value="UniProtKB-SubCell"/>
</dbReference>
<evidence type="ECO:0000256" key="20">
    <source>
        <dbReference type="ARBA" id="ARBA00023211"/>
    </source>
</evidence>
<evidence type="ECO:0000256" key="8">
    <source>
        <dbReference type="ARBA" id="ARBA00022679"/>
    </source>
</evidence>
<dbReference type="Pfam" id="PF00672">
    <property type="entry name" value="HAMP"/>
    <property type="match status" value="1"/>
</dbReference>
<evidence type="ECO:0000256" key="9">
    <source>
        <dbReference type="ARBA" id="ARBA00022692"/>
    </source>
</evidence>
<name>A0A238VW51_9PSEU</name>
<evidence type="ECO:0000259" key="25">
    <source>
        <dbReference type="PROSITE" id="PS50109"/>
    </source>
</evidence>
<dbReference type="InterPro" id="IPR003660">
    <property type="entry name" value="HAMP_dom"/>
</dbReference>
<dbReference type="Gene3D" id="1.10.287.130">
    <property type="match status" value="1"/>
</dbReference>
<keyword evidence="7" id="KW-0597">Phosphoprotein</keyword>
<dbReference type="Pfam" id="PF00512">
    <property type="entry name" value="HisKA"/>
    <property type="match status" value="1"/>
</dbReference>
<keyword evidence="16 24" id="KW-1133">Transmembrane helix</keyword>
<evidence type="ECO:0000256" key="19">
    <source>
        <dbReference type="ARBA" id="ARBA00023026"/>
    </source>
</evidence>
<evidence type="ECO:0000256" key="3">
    <source>
        <dbReference type="ARBA" id="ARBA00001946"/>
    </source>
</evidence>
<dbReference type="RefSeq" id="WP_089300239.1">
    <property type="nucleotide sequence ID" value="NZ_FZNW01000004.1"/>
</dbReference>
<keyword evidence="12" id="KW-0378">Hydrolase</keyword>
<evidence type="ECO:0000313" key="27">
    <source>
        <dbReference type="EMBL" id="SNR38562.1"/>
    </source>
</evidence>
<dbReference type="CDD" id="cd00075">
    <property type="entry name" value="HATPase"/>
    <property type="match status" value="1"/>
</dbReference>
<dbReference type="PRINTS" id="PR00344">
    <property type="entry name" value="BCTRLSENSOR"/>
</dbReference>
<dbReference type="Proteomes" id="UP000198348">
    <property type="component" value="Unassembled WGS sequence"/>
</dbReference>
<dbReference type="Pfam" id="PF18092">
    <property type="entry name" value="DraK_HK_N"/>
    <property type="match status" value="1"/>
</dbReference>
<dbReference type="PANTHER" id="PTHR44936:SF9">
    <property type="entry name" value="SENSOR PROTEIN CREC"/>
    <property type="match status" value="1"/>
</dbReference>
<dbReference type="AlphaFoldDB" id="A0A238VW51"/>
<dbReference type="SMART" id="SM00387">
    <property type="entry name" value="HATPase_c"/>
    <property type="match status" value="1"/>
</dbReference>
<evidence type="ECO:0000259" key="26">
    <source>
        <dbReference type="PROSITE" id="PS50885"/>
    </source>
</evidence>
<comment type="cofactor">
    <cofactor evidence="2">
        <name>Mn(2+)</name>
        <dbReference type="ChEBI" id="CHEBI:29035"/>
    </cofactor>
</comment>
<keyword evidence="6" id="KW-1003">Cell membrane</keyword>
<dbReference type="SUPFAM" id="SSF47384">
    <property type="entry name" value="Homodimeric domain of signal transducing histidine kinase"/>
    <property type="match status" value="1"/>
</dbReference>
<keyword evidence="17" id="KW-0902">Two-component regulatory system</keyword>
<evidence type="ECO:0000256" key="16">
    <source>
        <dbReference type="ARBA" id="ARBA00022989"/>
    </source>
</evidence>
<evidence type="ECO:0000256" key="17">
    <source>
        <dbReference type="ARBA" id="ARBA00023012"/>
    </source>
</evidence>
<dbReference type="GO" id="GO:0004721">
    <property type="term" value="F:phosphoprotein phosphatase activity"/>
    <property type="evidence" value="ECO:0007669"/>
    <property type="project" value="UniProtKB-KW"/>
</dbReference>
<keyword evidence="14" id="KW-0460">Magnesium</keyword>
<evidence type="ECO:0000256" key="11">
    <source>
        <dbReference type="ARBA" id="ARBA00022777"/>
    </source>
</evidence>
<keyword evidence="19" id="KW-0843">Virulence</keyword>
<feature type="transmembrane region" description="Helical" evidence="24">
    <location>
        <begin position="127"/>
        <end position="148"/>
    </location>
</feature>
<evidence type="ECO:0000256" key="5">
    <source>
        <dbReference type="ARBA" id="ARBA00012438"/>
    </source>
</evidence>
<dbReference type="SMART" id="SM00388">
    <property type="entry name" value="HisKA"/>
    <property type="match status" value="1"/>
</dbReference>